<keyword evidence="6" id="KW-0414">Isoprene biosynthesis</keyword>
<evidence type="ECO:0000256" key="3">
    <source>
        <dbReference type="ARBA" id="ARBA00022741"/>
    </source>
</evidence>
<dbReference type="RefSeq" id="WP_072757618.1">
    <property type="nucleotide sequence ID" value="NZ_FRDJ01000001.1"/>
</dbReference>
<dbReference type="InterPro" id="IPR006204">
    <property type="entry name" value="GHMP_kinase_N_dom"/>
</dbReference>
<dbReference type="InterPro" id="IPR020568">
    <property type="entry name" value="Ribosomal_Su5_D2-typ_SF"/>
</dbReference>
<sequence length="271" mass="30171">MGKTCRLLLRTYAKVNLCLDIIRKRSNGYHEISSLFQNISLADKMEIIISNGDGNIQIDSNMHIEDNILYKIWRLLGDKDHDVKVRLEKKIPMGAGLGGGSSNAAGFLKALEYVGVITKDDAYQLAKAVGSDVPFFLYGGTANVAGRGEIIEPLEPLPSFKIDIFYPGYSISTKEAYGNLRSEWFNLAPMGPLELYRAYLENDCEKIKKGTYNIFERVIPNDLLSKIEKLKLEFPAALTGSGSAYFCISSNGKYHFTQKGVEIDAFDEIEG</sequence>
<dbReference type="Proteomes" id="UP000184207">
    <property type="component" value="Unassembled WGS sequence"/>
</dbReference>
<comment type="pathway">
    <text evidence="6">Isoprenoid biosynthesis; isopentenyl diphosphate biosynthesis via DXP pathway; isopentenyl diphosphate from 1-deoxy-D-xylulose 5-phosphate: step 3/6.</text>
</comment>
<keyword evidence="3 6" id="KW-0547">Nucleotide-binding</keyword>
<dbReference type="UniPathway" id="UPA00056">
    <property type="reaction ID" value="UER00094"/>
</dbReference>
<dbReference type="HAMAP" id="MF_00061">
    <property type="entry name" value="IspE"/>
    <property type="match status" value="1"/>
</dbReference>
<dbReference type="AlphaFoldDB" id="A0A1M7RYK4"/>
<dbReference type="NCBIfam" id="TIGR00154">
    <property type="entry name" value="ispE"/>
    <property type="match status" value="1"/>
</dbReference>
<gene>
    <name evidence="6" type="primary">ispE</name>
    <name evidence="8" type="ORF">SAMN02745226_00330</name>
</gene>
<dbReference type="STRING" id="1121883.SAMN02745226_00330"/>
<dbReference type="Gene3D" id="3.30.70.890">
    <property type="entry name" value="GHMP kinase, C-terminal domain"/>
    <property type="match status" value="1"/>
</dbReference>
<evidence type="ECO:0000256" key="6">
    <source>
        <dbReference type="HAMAP-Rule" id="MF_00061"/>
    </source>
</evidence>
<keyword evidence="4 6" id="KW-0418">Kinase</keyword>
<comment type="catalytic activity">
    <reaction evidence="6">
        <text>4-CDP-2-C-methyl-D-erythritol + ATP = 4-CDP-2-C-methyl-D-erythritol 2-phosphate + ADP + H(+)</text>
        <dbReference type="Rhea" id="RHEA:18437"/>
        <dbReference type="ChEBI" id="CHEBI:15378"/>
        <dbReference type="ChEBI" id="CHEBI:30616"/>
        <dbReference type="ChEBI" id="CHEBI:57823"/>
        <dbReference type="ChEBI" id="CHEBI:57919"/>
        <dbReference type="ChEBI" id="CHEBI:456216"/>
        <dbReference type="EC" id="2.7.1.148"/>
    </reaction>
</comment>
<protein>
    <recommendedName>
        <fullName evidence="1 6">4-diphosphocytidyl-2-C-methyl-D-erythritol kinase</fullName>
        <shortName evidence="6">CMK</shortName>
        <ecNumber evidence="6">2.7.1.148</ecNumber>
    </recommendedName>
    <alternativeName>
        <fullName evidence="6">4-(cytidine-5'-diphospho)-2-C-methyl-D-erythritol kinase</fullName>
    </alternativeName>
</protein>
<proteinExistence type="inferred from homology"/>
<dbReference type="PANTHER" id="PTHR43527:SF2">
    <property type="entry name" value="4-DIPHOSPHOCYTIDYL-2-C-METHYL-D-ERYTHRITOL KINASE, CHLOROPLASTIC"/>
    <property type="match status" value="1"/>
</dbReference>
<dbReference type="EC" id="2.7.1.148" evidence="6"/>
<dbReference type="PANTHER" id="PTHR43527">
    <property type="entry name" value="4-DIPHOSPHOCYTIDYL-2-C-METHYL-D-ERYTHRITOL KINASE, CHLOROPLASTIC"/>
    <property type="match status" value="1"/>
</dbReference>
<evidence type="ECO:0000313" key="8">
    <source>
        <dbReference type="EMBL" id="SHN51240.1"/>
    </source>
</evidence>
<comment type="function">
    <text evidence="6">Catalyzes the phosphorylation of the position 2 hydroxy group of 4-diphosphocytidyl-2C-methyl-D-erythritol.</text>
</comment>
<feature type="domain" description="GHMP kinase N-terminal" evidence="7">
    <location>
        <begin position="67"/>
        <end position="140"/>
    </location>
</feature>
<dbReference type="SUPFAM" id="SSF54211">
    <property type="entry name" value="Ribosomal protein S5 domain 2-like"/>
    <property type="match status" value="1"/>
</dbReference>
<reference evidence="9" key="1">
    <citation type="submission" date="2016-12" db="EMBL/GenBank/DDBJ databases">
        <authorList>
            <person name="Varghese N."/>
            <person name="Submissions S."/>
        </authorList>
    </citation>
    <scope>NUCLEOTIDE SEQUENCE [LARGE SCALE GENOMIC DNA]</scope>
    <source>
        <strain evidence="9">DSM 13020</strain>
    </source>
</reference>
<name>A0A1M7RYK4_FERGO</name>
<accession>A0A1M7RYK4</accession>
<keyword evidence="2 6" id="KW-0808">Transferase</keyword>
<evidence type="ECO:0000256" key="2">
    <source>
        <dbReference type="ARBA" id="ARBA00022679"/>
    </source>
</evidence>
<dbReference type="GO" id="GO:0005524">
    <property type="term" value="F:ATP binding"/>
    <property type="evidence" value="ECO:0007669"/>
    <property type="project" value="UniProtKB-UniRule"/>
</dbReference>
<dbReference type="InterPro" id="IPR014721">
    <property type="entry name" value="Ribsml_uS5_D2-typ_fold_subgr"/>
</dbReference>
<dbReference type="PIRSF" id="PIRSF010376">
    <property type="entry name" value="IspE"/>
    <property type="match status" value="1"/>
</dbReference>
<dbReference type="Gene3D" id="3.30.230.10">
    <property type="match status" value="1"/>
</dbReference>
<keyword evidence="5 6" id="KW-0067">ATP-binding</keyword>
<dbReference type="GO" id="GO:0019288">
    <property type="term" value="P:isopentenyl diphosphate biosynthetic process, methylerythritol 4-phosphate pathway"/>
    <property type="evidence" value="ECO:0007669"/>
    <property type="project" value="UniProtKB-UniRule"/>
</dbReference>
<comment type="similarity">
    <text evidence="6">Belongs to the GHMP kinase family. IspE subfamily.</text>
</comment>
<evidence type="ECO:0000256" key="4">
    <source>
        <dbReference type="ARBA" id="ARBA00022777"/>
    </source>
</evidence>
<keyword evidence="9" id="KW-1185">Reference proteome</keyword>
<feature type="active site" evidence="6">
    <location>
        <position position="14"/>
    </location>
</feature>
<feature type="binding site" evidence="6">
    <location>
        <begin position="92"/>
        <end position="102"/>
    </location>
    <ligand>
        <name>ATP</name>
        <dbReference type="ChEBI" id="CHEBI:30616"/>
    </ligand>
</feature>
<dbReference type="OrthoDB" id="9809438at2"/>
<dbReference type="GO" id="GO:0050515">
    <property type="term" value="F:4-(cytidine 5'-diphospho)-2-C-methyl-D-erythritol kinase activity"/>
    <property type="evidence" value="ECO:0007669"/>
    <property type="project" value="UniProtKB-UniRule"/>
</dbReference>
<dbReference type="InterPro" id="IPR036554">
    <property type="entry name" value="GHMP_kinase_C_sf"/>
</dbReference>
<evidence type="ECO:0000259" key="7">
    <source>
        <dbReference type="Pfam" id="PF00288"/>
    </source>
</evidence>
<evidence type="ECO:0000313" key="9">
    <source>
        <dbReference type="Proteomes" id="UP000184207"/>
    </source>
</evidence>
<dbReference type="SUPFAM" id="SSF55060">
    <property type="entry name" value="GHMP Kinase, C-terminal domain"/>
    <property type="match status" value="1"/>
</dbReference>
<evidence type="ECO:0000256" key="1">
    <source>
        <dbReference type="ARBA" id="ARBA00017473"/>
    </source>
</evidence>
<dbReference type="EMBL" id="FRDJ01000001">
    <property type="protein sequence ID" value="SHN51240.1"/>
    <property type="molecule type" value="Genomic_DNA"/>
</dbReference>
<dbReference type="GO" id="GO:0016114">
    <property type="term" value="P:terpenoid biosynthetic process"/>
    <property type="evidence" value="ECO:0007669"/>
    <property type="project" value="UniProtKB-UniRule"/>
</dbReference>
<feature type="active site" evidence="6">
    <location>
        <position position="132"/>
    </location>
</feature>
<organism evidence="8 9">
    <name type="scientific">Fervidobacterium gondwanense DSM 13020</name>
    <dbReference type="NCBI Taxonomy" id="1121883"/>
    <lineage>
        <taxon>Bacteria</taxon>
        <taxon>Thermotogati</taxon>
        <taxon>Thermotogota</taxon>
        <taxon>Thermotogae</taxon>
        <taxon>Thermotogales</taxon>
        <taxon>Fervidobacteriaceae</taxon>
        <taxon>Fervidobacterium</taxon>
    </lineage>
</organism>
<evidence type="ECO:0000256" key="5">
    <source>
        <dbReference type="ARBA" id="ARBA00022840"/>
    </source>
</evidence>
<dbReference type="Pfam" id="PF00288">
    <property type="entry name" value="GHMP_kinases_N"/>
    <property type="match status" value="1"/>
</dbReference>
<dbReference type="InterPro" id="IPR004424">
    <property type="entry name" value="IspE"/>
</dbReference>